<accession>A0ABU2WPB3</accession>
<dbReference type="RefSeq" id="WP_311366498.1">
    <property type="nucleotide sequence ID" value="NZ_JAVRIC010000035.1"/>
</dbReference>
<reference evidence="2 3" key="1">
    <citation type="submission" date="2023-09" db="EMBL/GenBank/DDBJ databases">
        <authorList>
            <person name="Rey-Velasco X."/>
        </authorList>
    </citation>
    <scope>NUCLEOTIDE SEQUENCE [LARGE SCALE GENOMIC DNA]</scope>
    <source>
        <strain evidence="2 3">W345</strain>
    </source>
</reference>
<sequence>MTSVEPREPRAAWSRPRRMTAVLLWCSFWTALLSTMLLLFLPPAMDVNGHYTMETLTLWFLLSWALATAPMAFLVLLLATPARGSRTP</sequence>
<proteinExistence type="predicted"/>
<evidence type="ECO:0000256" key="1">
    <source>
        <dbReference type="SAM" id="Phobius"/>
    </source>
</evidence>
<keyword evidence="1" id="KW-0812">Transmembrane</keyword>
<name>A0ABU2WPB3_9GAMM</name>
<keyword evidence="1" id="KW-1133">Transmembrane helix</keyword>
<dbReference type="EMBL" id="JAVRIC010000035">
    <property type="protein sequence ID" value="MDT0499089.1"/>
    <property type="molecule type" value="Genomic_DNA"/>
</dbReference>
<comment type="caution">
    <text evidence="2">The sequence shown here is derived from an EMBL/GenBank/DDBJ whole genome shotgun (WGS) entry which is preliminary data.</text>
</comment>
<feature type="transmembrane region" description="Helical" evidence="1">
    <location>
        <begin position="56"/>
        <end position="79"/>
    </location>
</feature>
<organism evidence="2 3">
    <name type="scientific">Banduia mediterranea</name>
    <dbReference type="NCBI Taxonomy" id="3075609"/>
    <lineage>
        <taxon>Bacteria</taxon>
        <taxon>Pseudomonadati</taxon>
        <taxon>Pseudomonadota</taxon>
        <taxon>Gammaproteobacteria</taxon>
        <taxon>Nevskiales</taxon>
        <taxon>Algiphilaceae</taxon>
        <taxon>Banduia</taxon>
    </lineage>
</organism>
<dbReference type="Proteomes" id="UP001254608">
    <property type="component" value="Unassembled WGS sequence"/>
</dbReference>
<evidence type="ECO:0000313" key="2">
    <source>
        <dbReference type="EMBL" id="MDT0499089.1"/>
    </source>
</evidence>
<keyword evidence="3" id="KW-1185">Reference proteome</keyword>
<evidence type="ECO:0000313" key="3">
    <source>
        <dbReference type="Proteomes" id="UP001254608"/>
    </source>
</evidence>
<protein>
    <recommendedName>
        <fullName evidence="4">DUF2798 domain-containing protein</fullName>
    </recommendedName>
</protein>
<evidence type="ECO:0008006" key="4">
    <source>
        <dbReference type="Google" id="ProtNLM"/>
    </source>
</evidence>
<keyword evidence="1" id="KW-0472">Membrane</keyword>
<gene>
    <name evidence="2" type="ORF">RM530_17230</name>
</gene>
<feature type="transmembrane region" description="Helical" evidence="1">
    <location>
        <begin position="21"/>
        <end position="44"/>
    </location>
</feature>